<proteinExistence type="predicted"/>
<protein>
    <submittedName>
        <fullName evidence="1">Uncharacterized protein</fullName>
    </submittedName>
</protein>
<comment type="caution">
    <text evidence="1">The sequence shown here is derived from an EMBL/GenBank/DDBJ whole genome shotgun (WGS) entry which is preliminary data.</text>
</comment>
<reference evidence="1 2" key="1">
    <citation type="submission" date="2017-11" db="EMBL/GenBank/DDBJ databases">
        <title>Draft genome sequence of magnetotactic bacterium Magnetospirillum kuznetsovii LBB-42.</title>
        <authorList>
            <person name="Grouzdev D.S."/>
            <person name="Rysina M.S."/>
            <person name="Baslerov R.V."/>
            <person name="Koziaeva V."/>
        </authorList>
    </citation>
    <scope>NUCLEOTIDE SEQUENCE [LARGE SCALE GENOMIC DNA]</scope>
    <source>
        <strain evidence="1 2">LBB-42</strain>
    </source>
</reference>
<sequence length="110" mass="12431">MLHAFFDLDDERLYMDGGFRSAPFGFLGDRAYLRDDDHDQYFNGNGDAPNLPGCVFGGKSWSEVQPHEVARYIGLQIVKPKFLKVYKTRAGCLRAVAKASEEAQNDTPWL</sequence>
<dbReference type="Proteomes" id="UP000251075">
    <property type="component" value="Unassembled WGS sequence"/>
</dbReference>
<keyword evidence="2" id="KW-1185">Reference proteome</keyword>
<evidence type="ECO:0000313" key="2">
    <source>
        <dbReference type="Proteomes" id="UP000251075"/>
    </source>
</evidence>
<name>A0A364NUK9_9PROT</name>
<evidence type="ECO:0000313" key="1">
    <source>
        <dbReference type="EMBL" id="RAU20761.1"/>
    </source>
</evidence>
<dbReference type="EMBL" id="PGTO01000017">
    <property type="protein sequence ID" value="RAU20761.1"/>
    <property type="molecule type" value="Genomic_DNA"/>
</dbReference>
<accession>A0A364NUK9</accession>
<dbReference type="RefSeq" id="WP_112146768.1">
    <property type="nucleotide sequence ID" value="NZ_PGTO01000017.1"/>
</dbReference>
<gene>
    <name evidence="1" type="ORF">CU669_16910</name>
</gene>
<dbReference type="AlphaFoldDB" id="A0A364NUK9"/>
<organism evidence="1 2">
    <name type="scientific">Paramagnetospirillum kuznetsovii</name>
    <dbReference type="NCBI Taxonomy" id="2053833"/>
    <lineage>
        <taxon>Bacteria</taxon>
        <taxon>Pseudomonadati</taxon>
        <taxon>Pseudomonadota</taxon>
        <taxon>Alphaproteobacteria</taxon>
        <taxon>Rhodospirillales</taxon>
        <taxon>Magnetospirillaceae</taxon>
        <taxon>Paramagnetospirillum</taxon>
    </lineage>
</organism>